<reference evidence="1 2" key="1">
    <citation type="submission" date="2018-10" db="EMBL/GenBank/DDBJ databases">
        <title>Genomic Encyclopedia of Type Strains, Phase IV (KMG-IV): sequencing the most valuable type-strain genomes for metagenomic binning, comparative biology and taxonomic classification.</title>
        <authorList>
            <person name="Goeker M."/>
        </authorList>
    </citation>
    <scope>NUCLEOTIDE SEQUENCE [LARGE SCALE GENOMIC DNA]</scope>
    <source>
        <strain evidence="1 2">DSM 23841</strain>
    </source>
</reference>
<dbReference type="Proteomes" id="UP000270626">
    <property type="component" value="Unassembled WGS sequence"/>
</dbReference>
<dbReference type="AlphaFoldDB" id="A0A495VM32"/>
<dbReference type="OrthoDB" id="8479070at2"/>
<comment type="caution">
    <text evidence="1">The sequence shown here is derived from an EMBL/GenBank/DDBJ whole genome shotgun (WGS) entry which is preliminary data.</text>
</comment>
<evidence type="ECO:0000313" key="1">
    <source>
        <dbReference type="EMBL" id="RKT49970.1"/>
    </source>
</evidence>
<evidence type="ECO:0000313" key="2">
    <source>
        <dbReference type="Proteomes" id="UP000270626"/>
    </source>
</evidence>
<name>A0A495VM32_9RHOO</name>
<dbReference type="RefSeq" id="WP_121459384.1">
    <property type="nucleotide sequence ID" value="NZ_JAANMQ010000005.1"/>
</dbReference>
<protein>
    <submittedName>
        <fullName evidence="1">Uncharacterized protein</fullName>
    </submittedName>
</protein>
<organism evidence="1 2">
    <name type="scientific">Azonexus fungiphilus</name>
    <dbReference type="NCBI Taxonomy" id="146940"/>
    <lineage>
        <taxon>Bacteria</taxon>
        <taxon>Pseudomonadati</taxon>
        <taxon>Pseudomonadota</taxon>
        <taxon>Betaproteobacteria</taxon>
        <taxon>Rhodocyclales</taxon>
        <taxon>Azonexaceae</taxon>
        <taxon>Azonexus</taxon>
    </lineage>
</organism>
<accession>A0A495VM32</accession>
<gene>
    <name evidence="1" type="ORF">DFR40_3113</name>
</gene>
<dbReference type="EMBL" id="RBXP01000019">
    <property type="protein sequence ID" value="RKT49970.1"/>
    <property type="molecule type" value="Genomic_DNA"/>
</dbReference>
<proteinExistence type="predicted"/>
<keyword evidence="2" id="KW-1185">Reference proteome</keyword>
<sequence>MLLDRYEPLFFNANFKEVASGSIAAYRGELVVTEGEIADDQGRRKPPVEVMKQAIALADGDKLLFISGSLDEFQYYHGFIDKFGADITAETLVILFVVNIDNPFIADVNGARAVFIPLVQGMTWNELGDLAALDKSDFKGQGAAEKVVTMYNALKGNKYKFAESTVELELTRTNNNKRVNHGAV</sequence>